<dbReference type="Proteomes" id="UP001075354">
    <property type="component" value="Chromosome 1"/>
</dbReference>
<evidence type="ECO:0000259" key="1">
    <source>
        <dbReference type="Pfam" id="PF25037"/>
    </source>
</evidence>
<organism evidence="2 3">
    <name type="scientific">Megalurothrips usitatus</name>
    <name type="common">bean blossom thrips</name>
    <dbReference type="NCBI Taxonomy" id="439358"/>
    <lineage>
        <taxon>Eukaryota</taxon>
        <taxon>Metazoa</taxon>
        <taxon>Ecdysozoa</taxon>
        <taxon>Arthropoda</taxon>
        <taxon>Hexapoda</taxon>
        <taxon>Insecta</taxon>
        <taxon>Pterygota</taxon>
        <taxon>Neoptera</taxon>
        <taxon>Paraneoptera</taxon>
        <taxon>Thysanoptera</taxon>
        <taxon>Terebrantia</taxon>
        <taxon>Thripoidea</taxon>
        <taxon>Thripidae</taxon>
        <taxon>Megalurothrips</taxon>
    </lineage>
</organism>
<evidence type="ECO:0000313" key="2">
    <source>
        <dbReference type="EMBL" id="KAJ1531592.1"/>
    </source>
</evidence>
<accession>A0AAV7Y4Q4</accession>
<dbReference type="InterPro" id="IPR056748">
    <property type="entry name" value="VPS13-like_C"/>
</dbReference>
<dbReference type="Pfam" id="PF25037">
    <property type="entry name" value="VPS13_C"/>
    <property type="match status" value="1"/>
</dbReference>
<keyword evidence="3" id="KW-1185">Reference proteome</keyword>
<dbReference type="AlphaFoldDB" id="A0AAV7Y4Q4"/>
<reference evidence="2" key="1">
    <citation type="submission" date="2022-12" db="EMBL/GenBank/DDBJ databases">
        <title>Chromosome-level genome assembly of the bean flower thrips Megalurothrips usitatus.</title>
        <authorList>
            <person name="Ma L."/>
            <person name="Liu Q."/>
            <person name="Li H."/>
            <person name="Cai W."/>
        </authorList>
    </citation>
    <scope>NUCLEOTIDE SEQUENCE</scope>
    <source>
        <strain evidence="2">Cailab_2022a</strain>
    </source>
</reference>
<proteinExistence type="predicted"/>
<gene>
    <name evidence="2" type="ORF">ONE63_000264</name>
</gene>
<dbReference type="EMBL" id="JAPTSV010000001">
    <property type="protein sequence ID" value="KAJ1531592.1"/>
    <property type="molecule type" value="Genomic_DNA"/>
</dbReference>
<evidence type="ECO:0000313" key="3">
    <source>
        <dbReference type="Proteomes" id="UP001075354"/>
    </source>
</evidence>
<feature type="domain" description="Intermembrane lipid transfer protein VPS13-like C-terminal" evidence="1">
    <location>
        <begin position="10"/>
        <end position="117"/>
    </location>
</feature>
<protein>
    <recommendedName>
        <fullName evidence="1">Intermembrane lipid transfer protein VPS13-like C-terminal domain-containing protein</fullName>
    </recommendedName>
</protein>
<comment type="caution">
    <text evidence="2">The sequence shown here is derived from an EMBL/GenBank/DDBJ whole genome shotgun (WGS) entry which is preliminary data.</text>
</comment>
<name>A0AAV7Y4Q4_9NEOP</name>
<sequence length="156" mass="17783">MGEDMMMRTRLPRHLDPLQGVRPFSPYEATGHALLGALCRGLYADMYSDTYWAHAGIDAKATLLITLQHVFLLEQCRQWGPSEVEWFVRVDDILEVPKLEGSKLIFKVRQDDNFTAFSGDERSVSSEDLSVLMWLRDKLEAVLVLNMEDKPVPTLA</sequence>